<keyword evidence="8 12" id="KW-1133">Transmembrane helix</keyword>
<keyword evidence="9" id="KW-0560">Oxidoreductase</keyword>
<dbReference type="GO" id="GO:0006826">
    <property type="term" value="P:iron ion transport"/>
    <property type="evidence" value="ECO:0007669"/>
    <property type="project" value="TreeGrafter"/>
</dbReference>
<dbReference type="InterPro" id="IPR034751">
    <property type="entry name" value="Yippee"/>
</dbReference>
<evidence type="ECO:0000256" key="11">
    <source>
        <dbReference type="ARBA" id="ARBA00023136"/>
    </source>
</evidence>
<evidence type="ECO:0000256" key="5">
    <source>
        <dbReference type="ARBA" id="ARBA00022723"/>
    </source>
</evidence>
<dbReference type="PROSITE" id="PS51384">
    <property type="entry name" value="FAD_FR"/>
    <property type="match status" value="1"/>
</dbReference>
<dbReference type="SFLD" id="SFLDG01168">
    <property type="entry name" value="Ferric_reductase_subgroup_(FRE"/>
    <property type="match status" value="1"/>
</dbReference>
<dbReference type="SUPFAM" id="SSF52343">
    <property type="entry name" value="Ferredoxin reductase-like, C-terminal NADP-linked domain"/>
    <property type="match status" value="1"/>
</dbReference>
<dbReference type="InterPro" id="IPR013130">
    <property type="entry name" value="Fe3_Rdtase_TM_dom"/>
</dbReference>
<feature type="transmembrane region" description="Helical" evidence="12">
    <location>
        <begin position="254"/>
        <end position="273"/>
    </location>
</feature>
<dbReference type="InterPro" id="IPR004910">
    <property type="entry name" value="Yippee/Mis18/Cereblon"/>
</dbReference>
<evidence type="ECO:0000259" key="13">
    <source>
        <dbReference type="PROSITE" id="PS51384"/>
    </source>
</evidence>
<sequence length="803" mass="89396">MAAGGATKSPEEQQAAIDAANENVSLSNYLYYICAAIAAAVIIWRVWTVIVRYVRTVACLNNDNQRYFAQSDSKVSWMKKNILYAPVMSKRHNREIQLSSAINVGTLPSRLQLLFLTGYFATNIAFCVINIPFAGSFAAAASQLRNRTGTLAVVNMIPLFLMGGRNNPLIPMLGMSFDTFNLLHRWFGRIVILEALAHTLAWMANTANKSSWQAAITSATTVPFLLFGFVATCAFVAIGIQASSPIRHAFYETFKFLHILLAITAVVGTWYHLQMKALPQLKYMWPVIIFWGGDRVWRAWRVFYGNVGHGGSKALVEALPGNACRVTVTMARPWTFGPGQHAYMYMPSLSLLQSHPFSVAWSEEAEDPMAEKGSLNRQDILAMRKTTMSFIIRARTGMTDTLYRKAAACPEGKMTTTCMVEGPYGGLHSMRSYGTVMLFAGGVGITHQVPHVRDLVAGYANGTVAARKVILIWTIQSPEHLEWIRPWMTEILAMEKRRDVLRIMLFVSRPRSTKEIHSPSSTVQMFPGRPNIETLIKAEQESQVGTMGISVCGPGALSDEVRRAVRDRQHDSAIDFNEEAFSCRKVTQPGPSLAPALPSEAQLSSVPIPRKSNVADHINPEPPPPSTLSSFCPSVKRFEEEALLLFCSFARSISTTASNPKLPAAIEWQGFTTSHNRSVSYRILPAQEETLHIMGLAYNTYLNSNKVYGCKTCKAHLSNHEDIISRNFRGQHGKAYLFNSVVNIETGEPSERNMTTGRHIVRDITCKQCKETVGWKYDKAYEATEKYKEGKFILEAELLCNVT</sequence>
<gene>
    <name evidence="15" type="ORF">CNYM01_09865</name>
</gene>
<dbReference type="InterPro" id="IPR013112">
    <property type="entry name" value="FAD-bd_8"/>
</dbReference>
<proteinExistence type="inferred from homology"/>
<evidence type="ECO:0000256" key="4">
    <source>
        <dbReference type="ARBA" id="ARBA00022692"/>
    </source>
</evidence>
<comment type="caution">
    <text evidence="15">The sequence shown here is derived from an EMBL/GenBank/DDBJ whole genome shotgun (WGS) entry which is preliminary data.</text>
</comment>
<keyword evidence="7" id="KW-0249">Electron transport</keyword>
<evidence type="ECO:0000256" key="10">
    <source>
        <dbReference type="ARBA" id="ARBA00023065"/>
    </source>
</evidence>
<dbReference type="Pfam" id="PF08022">
    <property type="entry name" value="FAD_binding_8"/>
    <property type="match status" value="1"/>
</dbReference>
<feature type="transmembrane region" description="Helical" evidence="12">
    <location>
        <begin position="224"/>
        <end position="242"/>
    </location>
</feature>
<evidence type="ECO:0000313" key="16">
    <source>
        <dbReference type="Proteomes" id="UP000070054"/>
    </source>
</evidence>
<dbReference type="GO" id="GO:0000293">
    <property type="term" value="F:ferric-chelate reductase activity"/>
    <property type="evidence" value="ECO:0007669"/>
    <property type="project" value="UniProtKB-ARBA"/>
</dbReference>
<dbReference type="InterPro" id="IPR017927">
    <property type="entry name" value="FAD-bd_FR_type"/>
</dbReference>
<feature type="domain" description="Yippee" evidence="14">
    <location>
        <begin position="706"/>
        <end position="803"/>
    </location>
</feature>
<keyword evidence="3" id="KW-0813">Transport</keyword>
<dbReference type="PANTHER" id="PTHR32361">
    <property type="entry name" value="FERRIC/CUPRIC REDUCTASE TRANSMEMBRANE COMPONENT"/>
    <property type="match status" value="1"/>
</dbReference>
<keyword evidence="11 12" id="KW-0472">Membrane</keyword>
<comment type="similarity">
    <text evidence="2">Belongs to the ferric reductase (FRE) family.</text>
</comment>
<feature type="domain" description="FAD-binding FR-type" evidence="13">
    <location>
        <begin position="289"/>
        <end position="430"/>
    </location>
</feature>
<feature type="transmembrane region" description="Helical" evidence="12">
    <location>
        <begin position="186"/>
        <end position="204"/>
    </location>
</feature>
<evidence type="ECO:0000256" key="3">
    <source>
        <dbReference type="ARBA" id="ARBA00022448"/>
    </source>
</evidence>
<dbReference type="Pfam" id="PF08030">
    <property type="entry name" value="NAD_binding_6"/>
    <property type="match status" value="1"/>
</dbReference>
<keyword evidence="6" id="KW-0862">Zinc</keyword>
<dbReference type="Gene3D" id="3.40.50.80">
    <property type="entry name" value="Nucleotide-binding domain of ferredoxin-NADP reductase (FNR) module"/>
    <property type="match status" value="1"/>
</dbReference>
<accession>A0A135UG80</accession>
<dbReference type="AlphaFoldDB" id="A0A135UG80"/>
<reference evidence="15 16" key="1">
    <citation type="submission" date="2014-02" db="EMBL/GenBank/DDBJ databases">
        <title>The genome sequence of Colletotrichum nymphaeae SA-01.</title>
        <authorList>
            <person name="Baroncelli R."/>
            <person name="Thon M.R."/>
        </authorList>
    </citation>
    <scope>NUCLEOTIDE SEQUENCE [LARGE SCALE GENOMIC DNA]</scope>
    <source>
        <strain evidence="15 16">SA-01</strain>
    </source>
</reference>
<evidence type="ECO:0000256" key="7">
    <source>
        <dbReference type="ARBA" id="ARBA00022982"/>
    </source>
</evidence>
<keyword evidence="16" id="KW-1185">Reference proteome</keyword>
<dbReference type="InterPro" id="IPR039261">
    <property type="entry name" value="FNR_nucleotide-bd"/>
</dbReference>
<evidence type="ECO:0000256" key="2">
    <source>
        <dbReference type="ARBA" id="ARBA00006278"/>
    </source>
</evidence>
<feature type="transmembrane region" description="Helical" evidence="12">
    <location>
        <begin position="113"/>
        <end position="135"/>
    </location>
</feature>
<protein>
    <submittedName>
        <fullName evidence="15">Ferric reductase like transmembrane component</fullName>
    </submittedName>
</protein>
<keyword evidence="10" id="KW-0406">Ion transport</keyword>
<evidence type="ECO:0000256" key="12">
    <source>
        <dbReference type="SAM" id="Phobius"/>
    </source>
</evidence>
<dbReference type="GO" id="GO:0006879">
    <property type="term" value="P:intracellular iron ion homeostasis"/>
    <property type="evidence" value="ECO:0007669"/>
    <property type="project" value="TreeGrafter"/>
</dbReference>
<dbReference type="FunFam" id="3.40.50.80:FF:000023">
    <property type="entry name" value="Putative ferric-chelate reductase"/>
    <property type="match status" value="1"/>
</dbReference>
<dbReference type="InterPro" id="IPR051410">
    <property type="entry name" value="Ferric/Cupric_Reductase"/>
</dbReference>
<dbReference type="CDD" id="cd06186">
    <property type="entry name" value="NOX_Duox_like_FAD_NADP"/>
    <property type="match status" value="1"/>
</dbReference>
<name>A0A135UG80_9PEZI</name>
<evidence type="ECO:0000256" key="6">
    <source>
        <dbReference type="ARBA" id="ARBA00022833"/>
    </source>
</evidence>
<feature type="transmembrane region" description="Helical" evidence="12">
    <location>
        <begin position="29"/>
        <end position="47"/>
    </location>
</feature>
<dbReference type="Pfam" id="PF03226">
    <property type="entry name" value="Yippee-Mis18"/>
    <property type="match status" value="1"/>
</dbReference>
<evidence type="ECO:0000259" key="14">
    <source>
        <dbReference type="PROSITE" id="PS51792"/>
    </source>
</evidence>
<dbReference type="Pfam" id="PF01794">
    <property type="entry name" value="Ferric_reduct"/>
    <property type="match status" value="1"/>
</dbReference>
<evidence type="ECO:0000256" key="8">
    <source>
        <dbReference type="ARBA" id="ARBA00022989"/>
    </source>
</evidence>
<keyword evidence="5" id="KW-0479">Metal-binding</keyword>
<evidence type="ECO:0000256" key="9">
    <source>
        <dbReference type="ARBA" id="ARBA00023002"/>
    </source>
</evidence>
<evidence type="ECO:0000313" key="15">
    <source>
        <dbReference type="EMBL" id="KXH59384.1"/>
    </source>
</evidence>
<dbReference type="SFLD" id="SFLDS00052">
    <property type="entry name" value="Ferric_Reductase_Domain"/>
    <property type="match status" value="1"/>
</dbReference>
<feature type="transmembrane region" description="Helical" evidence="12">
    <location>
        <begin position="147"/>
        <end position="165"/>
    </location>
</feature>
<dbReference type="EMBL" id="JEMN01000635">
    <property type="protein sequence ID" value="KXH59384.1"/>
    <property type="molecule type" value="Genomic_DNA"/>
</dbReference>
<organism evidence="15 16">
    <name type="scientific">Colletotrichum nymphaeae SA-01</name>
    <dbReference type="NCBI Taxonomy" id="1460502"/>
    <lineage>
        <taxon>Eukaryota</taxon>
        <taxon>Fungi</taxon>
        <taxon>Dikarya</taxon>
        <taxon>Ascomycota</taxon>
        <taxon>Pezizomycotina</taxon>
        <taxon>Sordariomycetes</taxon>
        <taxon>Hypocreomycetidae</taxon>
        <taxon>Glomerellales</taxon>
        <taxon>Glomerellaceae</taxon>
        <taxon>Colletotrichum</taxon>
        <taxon>Colletotrichum acutatum species complex</taxon>
    </lineage>
</organism>
<keyword evidence="4 12" id="KW-0812">Transmembrane</keyword>
<dbReference type="PANTHER" id="PTHR32361:SF24">
    <property type="entry name" value="REDUCTASE, PUTATIVE (AFU_ORTHOLOGUE AFUA_3G10820)-RELATED"/>
    <property type="match status" value="1"/>
</dbReference>
<evidence type="ECO:0000256" key="1">
    <source>
        <dbReference type="ARBA" id="ARBA00004141"/>
    </source>
</evidence>
<comment type="subcellular location">
    <subcellularLocation>
        <location evidence="1">Membrane</location>
        <topology evidence="1">Multi-pass membrane protein</topology>
    </subcellularLocation>
</comment>
<dbReference type="GO" id="GO:0015677">
    <property type="term" value="P:copper ion import"/>
    <property type="evidence" value="ECO:0007669"/>
    <property type="project" value="TreeGrafter"/>
</dbReference>
<dbReference type="InterPro" id="IPR013121">
    <property type="entry name" value="Fe_red_NAD-bd_6"/>
</dbReference>
<dbReference type="GO" id="GO:0046872">
    <property type="term" value="F:metal ion binding"/>
    <property type="evidence" value="ECO:0007669"/>
    <property type="project" value="UniProtKB-KW"/>
</dbReference>
<dbReference type="Proteomes" id="UP000070054">
    <property type="component" value="Unassembled WGS sequence"/>
</dbReference>
<dbReference type="OrthoDB" id="4494341at2759"/>
<dbReference type="PROSITE" id="PS51792">
    <property type="entry name" value="YIPPEE"/>
    <property type="match status" value="1"/>
</dbReference>
<dbReference type="GO" id="GO:0005886">
    <property type="term" value="C:plasma membrane"/>
    <property type="evidence" value="ECO:0007669"/>
    <property type="project" value="TreeGrafter"/>
</dbReference>